<name>A0A5J4KK98_9CHLR</name>
<comment type="similarity">
    <text evidence="2">Belongs to the glycogen phosphorylase family.</text>
</comment>
<dbReference type="Proteomes" id="UP000326912">
    <property type="component" value="Unassembled WGS sequence"/>
</dbReference>
<comment type="caution">
    <text evidence="6">The sequence shown here is derived from an EMBL/GenBank/DDBJ whole genome shotgun (WGS) entry which is preliminary data.</text>
</comment>
<dbReference type="SUPFAM" id="SSF53756">
    <property type="entry name" value="UDP-Glycosyltransferase/glycogen phosphorylase"/>
    <property type="match status" value="1"/>
</dbReference>
<evidence type="ECO:0000256" key="2">
    <source>
        <dbReference type="ARBA" id="ARBA00006047"/>
    </source>
</evidence>
<dbReference type="InterPro" id="IPR011834">
    <property type="entry name" value="Agluc_phsphrylas"/>
</dbReference>
<comment type="catalytic activity">
    <reaction evidence="1">
        <text>[(1-&gt;4)-alpha-D-glucosyl](n) + phosphate = [(1-&gt;4)-alpha-D-glucosyl](n-1) + alpha-D-glucose 1-phosphate</text>
        <dbReference type="Rhea" id="RHEA:41732"/>
        <dbReference type="Rhea" id="RHEA-COMP:9584"/>
        <dbReference type="Rhea" id="RHEA-COMP:9586"/>
        <dbReference type="ChEBI" id="CHEBI:15444"/>
        <dbReference type="ChEBI" id="CHEBI:43474"/>
        <dbReference type="ChEBI" id="CHEBI:58601"/>
        <dbReference type="EC" id="2.4.1.1"/>
    </reaction>
</comment>
<dbReference type="Gene3D" id="3.40.50.2000">
    <property type="entry name" value="Glycogen Phosphorylase B"/>
    <property type="match status" value="2"/>
</dbReference>
<keyword evidence="4" id="KW-0663">Pyridoxal phosphate</keyword>
<dbReference type="AlphaFoldDB" id="A0A5J4KK98"/>
<protein>
    <submittedName>
        <fullName evidence="6">Alpha-1,4 glucan phosphorylase</fullName>
    </submittedName>
</protein>
<dbReference type="GO" id="GO:0005975">
    <property type="term" value="P:carbohydrate metabolic process"/>
    <property type="evidence" value="ECO:0007669"/>
    <property type="project" value="InterPro"/>
</dbReference>
<proteinExistence type="inferred from homology"/>
<reference evidence="6 7" key="1">
    <citation type="submission" date="2019-10" db="EMBL/GenBank/DDBJ databases">
        <title>Dictyobacter vulcani sp. nov., within the class Ktedonobacteria, isolated from soil of volcanic Mt. Zao.</title>
        <authorList>
            <person name="Zheng Y."/>
            <person name="Wang C.M."/>
            <person name="Sakai Y."/>
            <person name="Abe K."/>
            <person name="Yokota A."/>
            <person name="Yabe S."/>
        </authorList>
    </citation>
    <scope>NUCLEOTIDE SEQUENCE [LARGE SCALE GENOMIC DNA]</scope>
    <source>
        <strain evidence="6 7">W12</strain>
    </source>
</reference>
<sequence length="785" mass="89660">MKVYGRITVFPIMPARINRLYELAYNMWWSWHPEARTLYSSLDPELWEQIGHNPVHFLSKIQPQKLEQAAENTDYLALYDSVIRNFDHYIHPQSDETWFSITYPELKDKTIAYFSAEFGLHESLPIYSGGLGILSGDHCKEASDLGLPFVGVGFLYPQGYFNQRINHAGTQEASYDKLHFSEAPAVPAVGPDGNEVVISVELPGRRIYAKVWKLLVGRIPLYLMDTDIAPNAPADRELSARLYGGDHEMRISQEIVLGIGGVRALHALGISPATWHLNEGHAAFLSLERSRELVESGLSFNEAREVVKANSLFTTHTPVPAGNDAFSYDLIDKYFSSYWGKLGLTREQFLEVAHEENSWGPSYSMTILALKFTGQHNGVSALHGDVSRKMWQFLWPGLDKDEVPIGSITNGVHTFSWIAPELNELYGRYLDKDWGKHVDEQDFWDNNIQKIPDLELWKAHYQRKVALADYATKRLQKQHLRLGEGDRQLAEFEGMLNPNALILGFARRFATYKRATLIFRNMEKLRRIVNNPKRPVQIVFAGKAHPADEPGKALIEYIYKMSRSEEFKGKIIFLENYDIDMARYLVSGTDVWLNNPIRPYEASGTSGQKAALNGQPNCSILDGWWAEGFNGKNGWAIGEERDYHDQEVQAEDDSNSLYHILEDEIIPSFFDQDSEGVPHGWISYMKEAIRTCAPQFSMRRMIKDYTNKYYVPEIRAKIRVEENHYGANVGLQPGKNVSNRDLPPKMELYVTDARWSTSVYGWKQSMCMPGWCCEADQLPTRRSLC</sequence>
<dbReference type="PANTHER" id="PTHR42655">
    <property type="entry name" value="GLYCOGEN PHOSPHORYLASE"/>
    <property type="match status" value="1"/>
</dbReference>
<dbReference type="GO" id="GO:0008184">
    <property type="term" value="F:glycogen phosphorylase activity"/>
    <property type="evidence" value="ECO:0007669"/>
    <property type="project" value="InterPro"/>
</dbReference>
<dbReference type="RefSeq" id="WP_198925190.1">
    <property type="nucleotide sequence ID" value="NZ_BKZW01000001.1"/>
</dbReference>
<evidence type="ECO:0000256" key="1">
    <source>
        <dbReference type="ARBA" id="ARBA00001275"/>
    </source>
</evidence>
<feature type="domain" description="DUF3417" evidence="5">
    <location>
        <begin position="13"/>
        <end position="124"/>
    </location>
</feature>
<keyword evidence="3" id="KW-0021">Allosteric enzyme</keyword>
<evidence type="ECO:0000259" key="5">
    <source>
        <dbReference type="Pfam" id="PF11897"/>
    </source>
</evidence>
<evidence type="ECO:0000256" key="4">
    <source>
        <dbReference type="PIRSR" id="PIRSR000460-1"/>
    </source>
</evidence>
<dbReference type="GO" id="GO:0030170">
    <property type="term" value="F:pyridoxal phosphate binding"/>
    <property type="evidence" value="ECO:0007669"/>
    <property type="project" value="InterPro"/>
</dbReference>
<feature type="modified residue" description="N6-(pyridoxal phosphate)lysine" evidence="4">
    <location>
        <position position="609"/>
    </location>
</feature>
<evidence type="ECO:0000313" key="7">
    <source>
        <dbReference type="Proteomes" id="UP000326912"/>
    </source>
</evidence>
<dbReference type="NCBIfam" id="TIGR02094">
    <property type="entry name" value="more_P_ylases"/>
    <property type="match status" value="1"/>
</dbReference>
<gene>
    <name evidence="6" type="ORF">KDW_09520</name>
</gene>
<evidence type="ECO:0000313" key="6">
    <source>
        <dbReference type="EMBL" id="GER86790.1"/>
    </source>
</evidence>
<dbReference type="PANTHER" id="PTHR42655:SF1">
    <property type="entry name" value="GLYCOGEN PHOSPHORYLASE"/>
    <property type="match status" value="1"/>
</dbReference>
<dbReference type="Pfam" id="PF11897">
    <property type="entry name" value="DUF3417"/>
    <property type="match status" value="1"/>
</dbReference>
<dbReference type="InterPro" id="IPR000811">
    <property type="entry name" value="Glyco_trans_35"/>
</dbReference>
<dbReference type="InterPro" id="IPR052182">
    <property type="entry name" value="Glycogen/Maltodextrin_Phosph"/>
</dbReference>
<dbReference type="PIRSF" id="PIRSF000460">
    <property type="entry name" value="Pprylas_GlgP"/>
    <property type="match status" value="1"/>
</dbReference>
<accession>A0A5J4KK98</accession>
<dbReference type="EMBL" id="BKZW01000001">
    <property type="protein sequence ID" value="GER86790.1"/>
    <property type="molecule type" value="Genomic_DNA"/>
</dbReference>
<organism evidence="6 7">
    <name type="scientific">Dictyobacter vulcani</name>
    <dbReference type="NCBI Taxonomy" id="2607529"/>
    <lineage>
        <taxon>Bacteria</taxon>
        <taxon>Bacillati</taxon>
        <taxon>Chloroflexota</taxon>
        <taxon>Ktedonobacteria</taxon>
        <taxon>Ktedonobacterales</taxon>
        <taxon>Dictyobacteraceae</taxon>
        <taxon>Dictyobacter</taxon>
    </lineage>
</organism>
<dbReference type="InterPro" id="IPR024517">
    <property type="entry name" value="Glycogen_phosphorylase_DUF3417"/>
</dbReference>
<evidence type="ECO:0000256" key="3">
    <source>
        <dbReference type="ARBA" id="ARBA00022533"/>
    </source>
</evidence>
<dbReference type="Pfam" id="PF00343">
    <property type="entry name" value="Phosphorylase"/>
    <property type="match status" value="1"/>
</dbReference>
<keyword evidence="7" id="KW-1185">Reference proteome</keyword>